<evidence type="ECO:0000256" key="9">
    <source>
        <dbReference type="ARBA" id="ARBA00023242"/>
    </source>
</evidence>
<keyword evidence="12" id="KW-0175">Coiled coil</keyword>
<feature type="compositionally biased region" description="Acidic residues" evidence="13">
    <location>
        <begin position="168"/>
        <end position="195"/>
    </location>
</feature>
<evidence type="ECO:0000259" key="15">
    <source>
        <dbReference type="PROSITE" id="PS51195"/>
    </source>
</evidence>
<dbReference type="GO" id="GO:0016787">
    <property type="term" value="F:hydrolase activity"/>
    <property type="evidence" value="ECO:0007669"/>
    <property type="project" value="UniProtKB-KW"/>
</dbReference>
<dbReference type="SUPFAM" id="SSF52540">
    <property type="entry name" value="P-loop containing nucleoside triphosphate hydrolases"/>
    <property type="match status" value="1"/>
</dbReference>
<comment type="catalytic activity">
    <reaction evidence="10">
        <text>ATP + H2O = ADP + phosphate + H(+)</text>
        <dbReference type="Rhea" id="RHEA:13065"/>
        <dbReference type="ChEBI" id="CHEBI:15377"/>
        <dbReference type="ChEBI" id="CHEBI:15378"/>
        <dbReference type="ChEBI" id="CHEBI:30616"/>
        <dbReference type="ChEBI" id="CHEBI:43474"/>
        <dbReference type="ChEBI" id="CHEBI:456216"/>
        <dbReference type="EC" id="3.6.4.13"/>
    </reaction>
</comment>
<dbReference type="AlphaFoldDB" id="F2PVQ8"/>
<feature type="compositionally biased region" description="Acidic residues" evidence="13">
    <location>
        <begin position="15"/>
        <end position="26"/>
    </location>
</feature>
<dbReference type="Proteomes" id="UP000009169">
    <property type="component" value="Unassembled WGS sequence"/>
</dbReference>
<dbReference type="HOGENOM" id="CLU_003041_3_1_1"/>
<dbReference type="PROSITE" id="PS51192">
    <property type="entry name" value="HELICASE_ATP_BIND_1"/>
    <property type="match status" value="1"/>
</dbReference>
<dbReference type="PROSITE" id="PS51195">
    <property type="entry name" value="Q_MOTIF"/>
    <property type="match status" value="1"/>
</dbReference>
<evidence type="ECO:0000259" key="14">
    <source>
        <dbReference type="PROSITE" id="PS51192"/>
    </source>
</evidence>
<evidence type="ECO:0000313" key="17">
    <source>
        <dbReference type="Proteomes" id="UP000009169"/>
    </source>
</evidence>
<dbReference type="InterPro" id="IPR027417">
    <property type="entry name" value="P-loop_NTPase"/>
</dbReference>
<evidence type="ECO:0000256" key="5">
    <source>
        <dbReference type="ARBA" id="ARBA00022801"/>
    </source>
</evidence>
<keyword evidence="7" id="KW-0067">ATP-binding</keyword>
<dbReference type="InterPro" id="IPR050079">
    <property type="entry name" value="DEAD_box_RNA_helicase"/>
</dbReference>
<evidence type="ECO:0000256" key="10">
    <source>
        <dbReference type="ARBA" id="ARBA00047984"/>
    </source>
</evidence>
<protein>
    <recommendedName>
        <fullName evidence="2">RNA helicase</fullName>
        <ecNumber evidence="2">3.6.4.13</ecNumber>
    </recommendedName>
</protein>
<feature type="compositionally biased region" description="Acidic residues" evidence="13">
    <location>
        <begin position="82"/>
        <end position="95"/>
    </location>
</feature>
<feature type="short sequence motif" description="Q motif" evidence="11">
    <location>
        <begin position="296"/>
        <end position="324"/>
    </location>
</feature>
<evidence type="ECO:0000256" key="2">
    <source>
        <dbReference type="ARBA" id="ARBA00012552"/>
    </source>
</evidence>
<proteinExistence type="predicted"/>
<dbReference type="GO" id="GO:0003723">
    <property type="term" value="F:RNA binding"/>
    <property type="evidence" value="ECO:0007669"/>
    <property type="project" value="UniProtKB-KW"/>
</dbReference>
<dbReference type="Pfam" id="PF00270">
    <property type="entry name" value="DEAD"/>
    <property type="match status" value="1"/>
</dbReference>
<feature type="compositionally biased region" description="Basic and acidic residues" evidence="13">
    <location>
        <begin position="123"/>
        <end position="167"/>
    </location>
</feature>
<feature type="coiled-coil region" evidence="12">
    <location>
        <begin position="502"/>
        <end position="540"/>
    </location>
</feature>
<keyword evidence="6" id="KW-0347">Helicase</keyword>
<feature type="compositionally biased region" description="Acidic residues" evidence="13">
    <location>
        <begin position="210"/>
        <end position="242"/>
    </location>
</feature>
<dbReference type="OrthoDB" id="10259843at2759"/>
<dbReference type="GO" id="GO:0005829">
    <property type="term" value="C:cytosol"/>
    <property type="evidence" value="ECO:0007669"/>
    <property type="project" value="TreeGrafter"/>
</dbReference>
<dbReference type="InterPro" id="IPR014014">
    <property type="entry name" value="RNA_helicase_DEAD_Q_motif"/>
</dbReference>
<evidence type="ECO:0000256" key="7">
    <source>
        <dbReference type="ARBA" id="ARBA00022840"/>
    </source>
</evidence>
<dbReference type="PANTHER" id="PTHR47959:SF1">
    <property type="entry name" value="ATP-DEPENDENT RNA HELICASE DBPA"/>
    <property type="match status" value="1"/>
</dbReference>
<evidence type="ECO:0000256" key="12">
    <source>
        <dbReference type="SAM" id="Coils"/>
    </source>
</evidence>
<evidence type="ECO:0000256" key="8">
    <source>
        <dbReference type="ARBA" id="ARBA00022884"/>
    </source>
</evidence>
<keyword evidence="3" id="KW-0690">Ribosome biogenesis</keyword>
<keyword evidence="17" id="KW-1185">Reference proteome</keyword>
<keyword evidence="5" id="KW-0378">Hydrolase</keyword>
<feature type="compositionally biased region" description="Basic and acidic residues" evidence="13">
    <location>
        <begin position="589"/>
        <end position="618"/>
    </location>
</feature>
<dbReference type="GO" id="GO:0003724">
    <property type="term" value="F:RNA helicase activity"/>
    <property type="evidence" value="ECO:0007669"/>
    <property type="project" value="UniProtKB-EC"/>
</dbReference>
<feature type="domain" description="Helicase ATP-binding" evidence="14">
    <location>
        <begin position="327"/>
        <end position="452"/>
    </location>
</feature>
<organism evidence="16 17">
    <name type="scientific">Trichophyton equinum (strain ATCC MYA-4606 / CBS 127.97)</name>
    <name type="common">Horse ringworm fungus</name>
    <dbReference type="NCBI Taxonomy" id="559882"/>
    <lineage>
        <taxon>Eukaryota</taxon>
        <taxon>Fungi</taxon>
        <taxon>Dikarya</taxon>
        <taxon>Ascomycota</taxon>
        <taxon>Pezizomycotina</taxon>
        <taxon>Eurotiomycetes</taxon>
        <taxon>Eurotiomycetidae</taxon>
        <taxon>Onygenales</taxon>
        <taxon>Arthrodermataceae</taxon>
        <taxon>Trichophyton</taxon>
    </lineage>
</organism>
<dbReference type="GO" id="GO:0005524">
    <property type="term" value="F:ATP binding"/>
    <property type="evidence" value="ECO:0007669"/>
    <property type="project" value="UniProtKB-KW"/>
</dbReference>
<dbReference type="eggNOG" id="KOG0338">
    <property type="taxonomic scope" value="Eukaryota"/>
</dbReference>
<feature type="compositionally biased region" description="Basic and acidic residues" evidence="13">
    <location>
        <begin position="553"/>
        <end position="572"/>
    </location>
</feature>
<feature type="compositionally biased region" description="Basic residues" evidence="13">
    <location>
        <begin position="57"/>
        <end position="67"/>
    </location>
</feature>
<feature type="region of interest" description="Disordered" evidence="13">
    <location>
        <begin position="553"/>
        <end position="638"/>
    </location>
</feature>
<keyword evidence="8" id="KW-0694">RNA-binding</keyword>
<dbReference type="GO" id="GO:0006364">
    <property type="term" value="P:rRNA processing"/>
    <property type="evidence" value="ECO:0007669"/>
    <property type="project" value="EnsemblFungi"/>
</dbReference>
<feature type="compositionally biased region" description="Basic residues" evidence="13">
    <location>
        <begin position="624"/>
        <end position="638"/>
    </location>
</feature>
<dbReference type="GO" id="GO:0030687">
    <property type="term" value="C:preribosome, large subunit precursor"/>
    <property type="evidence" value="ECO:0007669"/>
    <property type="project" value="EnsemblFungi"/>
</dbReference>
<dbReference type="VEuPathDB" id="FungiDB:TEQG_04983"/>
<keyword evidence="9" id="KW-0539">Nucleus</keyword>
<evidence type="ECO:0000313" key="16">
    <source>
        <dbReference type="EMBL" id="EGE05976.1"/>
    </source>
</evidence>
<reference evidence="17" key="1">
    <citation type="journal article" date="2012" name="MBio">
        <title>Comparative genome analysis of Trichophyton rubrum and related dermatophytes reveals candidate genes involved in infection.</title>
        <authorList>
            <person name="Martinez D.A."/>
            <person name="Oliver B.G."/>
            <person name="Graeser Y."/>
            <person name="Goldberg J.M."/>
            <person name="Li W."/>
            <person name="Martinez-Rossi N.M."/>
            <person name="Monod M."/>
            <person name="Shelest E."/>
            <person name="Barton R.C."/>
            <person name="Birch E."/>
            <person name="Brakhage A.A."/>
            <person name="Chen Z."/>
            <person name="Gurr S.J."/>
            <person name="Heiman D."/>
            <person name="Heitman J."/>
            <person name="Kosti I."/>
            <person name="Rossi A."/>
            <person name="Saif S."/>
            <person name="Samalova M."/>
            <person name="Saunders C.W."/>
            <person name="Shea T."/>
            <person name="Summerbell R.C."/>
            <person name="Xu J."/>
            <person name="Young S."/>
            <person name="Zeng Q."/>
            <person name="Birren B.W."/>
            <person name="Cuomo C.A."/>
            <person name="White T.C."/>
        </authorList>
    </citation>
    <scope>NUCLEOTIDE SEQUENCE [LARGE SCALE GENOMIC DNA]</scope>
    <source>
        <strain evidence="17">ATCC MYA-4606 / CBS 127.97</strain>
    </source>
</reference>
<keyword evidence="4" id="KW-0547">Nucleotide-binding</keyword>
<evidence type="ECO:0000256" key="4">
    <source>
        <dbReference type="ARBA" id="ARBA00022741"/>
    </source>
</evidence>
<dbReference type="SMART" id="SM00487">
    <property type="entry name" value="DEXDc"/>
    <property type="match status" value="1"/>
</dbReference>
<evidence type="ECO:0000256" key="1">
    <source>
        <dbReference type="ARBA" id="ARBA00004123"/>
    </source>
</evidence>
<evidence type="ECO:0000256" key="11">
    <source>
        <dbReference type="PROSITE-ProRule" id="PRU00552"/>
    </source>
</evidence>
<dbReference type="EC" id="3.6.4.13" evidence="2"/>
<dbReference type="InterPro" id="IPR011545">
    <property type="entry name" value="DEAD/DEAH_box_helicase_dom"/>
</dbReference>
<feature type="domain" description="DEAD-box RNA helicase Q" evidence="15">
    <location>
        <begin position="296"/>
        <end position="324"/>
    </location>
</feature>
<dbReference type="InterPro" id="IPR014001">
    <property type="entry name" value="Helicase_ATP-bd"/>
</dbReference>
<accession>F2PVQ8</accession>
<name>F2PVQ8_TRIEC</name>
<comment type="subcellular location">
    <subcellularLocation>
        <location evidence="1">Nucleus</location>
    </subcellularLocation>
</comment>
<evidence type="ECO:0000256" key="13">
    <source>
        <dbReference type="SAM" id="MobiDB-lite"/>
    </source>
</evidence>
<dbReference type="GO" id="GO:0000027">
    <property type="term" value="P:ribosomal large subunit assembly"/>
    <property type="evidence" value="ECO:0007669"/>
    <property type="project" value="EnsemblFungi"/>
</dbReference>
<dbReference type="PANTHER" id="PTHR47959">
    <property type="entry name" value="ATP-DEPENDENT RNA HELICASE RHLE-RELATED"/>
    <property type="match status" value="1"/>
</dbReference>
<feature type="region of interest" description="Disordered" evidence="13">
    <location>
        <begin position="1"/>
        <end position="271"/>
    </location>
</feature>
<dbReference type="Gene3D" id="3.40.50.300">
    <property type="entry name" value="P-loop containing nucleotide triphosphate hydrolases"/>
    <property type="match status" value="1"/>
</dbReference>
<dbReference type="GO" id="GO:0005634">
    <property type="term" value="C:nucleus"/>
    <property type="evidence" value="ECO:0007669"/>
    <property type="project" value="UniProtKB-SubCell"/>
</dbReference>
<evidence type="ECO:0000256" key="3">
    <source>
        <dbReference type="ARBA" id="ARBA00022517"/>
    </source>
</evidence>
<gene>
    <name evidence="16" type="ORF">TEQG_04983</name>
</gene>
<dbReference type="EMBL" id="DS995743">
    <property type="protein sequence ID" value="EGE05976.1"/>
    <property type="molecule type" value="Genomic_DNA"/>
</dbReference>
<sequence length="638" mass="70488">MARLDPEGDFVFTLSDEEAPNVDSDTEIVVNNKGKVAGTKRRRDEPENIQIEQSANSKKRKKQKKSGKNGTNSNITDKATTDDAEEEDEFGEDENGVLNPDFEFDVGGVANGGLVEDFDGWGDEGRNKTKAAEKKGVDIDDILDRRRQKKLEKEERERKKAEKRAAEEHEDMDNDEAEAEEDNDMQVDLDDDELLAPDAFGMGAQGASESEAEGEEAESDEDGEESNPEDEEEGGDDEDDDTNSVASAVPHPDDLASDEDGSGSESEDDDEIRKQNEFFAPEDQVTESKSTSGAPASFQNLSLSRPILRGLASVGFSTPTPIQRKTIPVALLGKDVVGGAVTGSGKTGAFIVPILERLLYRPRKVPTSRVAILMPTRELAVQCYNVATKLATFTDITFCQLVGGFSLREQENILKKRPDVIIATPGRFIDHMRNSASFTVDTLEILVLDEADQSDVLPVLVGVVVHAPLLRNPDRKVVKEAVKAGRAQGAKIVSRVIEPAVADKWAEQVNDLATEVEEVLQEEKEEKQLAQAEMQVTRGKNLIDHQEEIMSRPKRTWFESEKDKRESKKRGLMELNGPDSVKKGKKKLSGKDKKKLDDTRMREEGRVWKKGKAEREAKPGSQNKGKKKKNSGKAGKKR</sequence>
<evidence type="ECO:0000256" key="6">
    <source>
        <dbReference type="ARBA" id="ARBA00022806"/>
    </source>
</evidence>
<feature type="compositionally biased region" description="Acidic residues" evidence="13">
    <location>
        <begin position="255"/>
        <end position="270"/>
    </location>
</feature>